<evidence type="ECO:0000313" key="4">
    <source>
        <dbReference type="Proteomes" id="UP000178429"/>
    </source>
</evidence>
<comment type="caution">
    <text evidence="3">The sequence shown here is derived from an EMBL/GenBank/DDBJ whole genome shotgun (WGS) entry which is preliminary data.</text>
</comment>
<reference evidence="3 4" key="1">
    <citation type="journal article" date="2016" name="Nat. Commun.">
        <title>Thousands of microbial genomes shed light on interconnected biogeochemical processes in an aquifer system.</title>
        <authorList>
            <person name="Anantharaman K."/>
            <person name="Brown C.T."/>
            <person name="Hug L.A."/>
            <person name="Sharon I."/>
            <person name="Castelle C.J."/>
            <person name="Probst A.J."/>
            <person name="Thomas B.C."/>
            <person name="Singh A."/>
            <person name="Wilkins M.J."/>
            <person name="Karaoz U."/>
            <person name="Brodie E.L."/>
            <person name="Williams K.H."/>
            <person name="Hubbard S.S."/>
            <person name="Banfield J.F."/>
        </authorList>
    </citation>
    <scope>NUCLEOTIDE SEQUENCE [LARGE SCALE GENOMIC DNA]</scope>
</reference>
<dbReference type="EMBL" id="MGHL01000006">
    <property type="protein sequence ID" value="OGM70149.1"/>
    <property type="molecule type" value="Genomic_DNA"/>
</dbReference>
<dbReference type="Gene3D" id="2.40.260.10">
    <property type="entry name" value="Sortase"/>
    <property type="match status" value="1"/>
</dbReference>
<keyword evidence="2" id="KW-1133">Transmembrane helix</keyword>
<dbReference type="STRING" id="1802525.A2975_03680"/>
<keyword evidence="1" id="KW-0378">Hydrolase</keyword>
<evidence type="ECO:0000256" key="2">
    <source>
        <dbReference type="SAM" id="Phobius"/>
    </source>
</evidence>
<evidence type="ECO:0008006" key="5">
    <source>
        <dbReference type="Google" id="ProtNLM"/>
    </source>
</evidence>
<dbReference type="InterPro" id="IPR005754">
    <property type="entry name" value="Sortase"/>
</dbReference>
<protein>
    <recommendedName>
        <fullName evidence="5">Sortase</fullName>
    </recommendedName>
</protein>
<dbReference type="InterPro" id="IPR023365">
    <property type="entry name" value="Sortase_dom-sf"/>
</dbReference>
<dbReference type="NCBIfam" id="TIGR01076">
    <property type="entry name" value="sortase_fam"/>
    <property type="match status" value="1"/>
</dbReference>
<sequence>MNQDELIEQARILLGKPTKKKKVLRIVALVNGFAGVVILASVVLPIIAYNLGTVSSKSDFVSPIPTGNSVYAVPDYTKASNWFVGGKEVDFTSQNVKYYTLSIPKLRIKDATVAIGGENLDESLIQYPGTAVPGKRGNAVIFGHSILPQFYDPKNYLSIFSTLPTLEEGDEIQVSYDGVNYRYRVEDLFEVRPTDIEILEQNVSDSFLTLVTCVPPGHPLKPKRLIVRARVVPLTTQNNYEVTRN</sequence>
<organism evidence="3 4">
    <name type="scientific">Candidatus Woesebacteria bacterium RIFCSPLOWO2_01_FULL_44_14</name>
    <dbReference type="NCBI Taxonomy" id="1802525"/>
    <lineage>
        <taxon>Bacteria</taxon>
        <taxon>Candidatus Woeseibacteriota</taxon>
    </lineage>
</organism>
<gene>
    <name evidence="3" type="ORF">A2975_03680</name>
</gene>
<keyword evidence="2" id="KW-0812">Transmembrane</keyword>
<dbReference type="GO" id="GO:0016787">
    <property type="term" value="F:hydrolase activity"/>
    <property type="evidence" value="ECO:0007669"/>
    <property type="project" value="UniProtKB-KW"/>
</dbReference>
<accession>A0A1F8C2S5</accession>
<dbReference type="Proteomes" id="UP000178429">
    <property type="component" value="Unassembled WGS sequence"/>
</dbReference>
<dbReference type="SUPFAM" id="SSF63817">
    <property type="entry name" value="Sortase"/>
    <property type="match status" value="1"/>
</dbReference>
<evidence type="ECO:0000313" key="3">
    <source>
        <dbReference type="EMBL" id="OGM70149.1"/>
    </source>
</evidence>
<name>A0A1F8C2S5_9BACT</name>
<proteinExistence type="predicted"/>
<dbReference type="AlphaFoldDB" id="A0A1F8C2S5"/>
<feature type="transmembrane region" description="Helical" evidence="2">
    <location>
        <begin position="26"/>
        <end position="49"/>
    </location>
</feature>
<dbReference type="Pfam" id="PF04203">
    <property type="entry name" value="Sortase"/>
    <property type="match status" value="1"/>
</dbReference>
<keyword evidence="2" id="KW-0472">Membrane</keyword>
<evidence type="ECO:0000256" key="1">
    <source>
        <dbReference type="ARBA" id="ARBA00022801"/>
    </source>
</evidence>